<evidence type="ECO:0000256" key="5">
    <source>
        <dbReference type="ARBA" id="ARBA00023242"/>
    </source>
</evidence>
<dbReference type="AlphaFoldDB" id="A9NRE2"/>
<reference evidence="7" key="1">
    <citation type="journal article" date="2008" name="BMC Genomics">
        <title>A conifer genomics resource of 200,000 spruce (Picea spp.) ESTs and 6,464 high-quality, sequence-finished full-length cDNAs for Sitka spruce (Picea sitchensis).</title>
        <authorList>
            <person name="Ralph S.G."/>
            <person name="Chun H.J."/>
            <person name="Kolosova N."/>
            <person name="Cooper D."/>
            <person name="Oddy C."/>
            <person name="Ritland C.E."/>
            <person name="Kirkpatrick R."/>
            <person name="Moore R."/>
            <person name="Barber S."/>
            <person name="Holt R.A."/>
            <person name="Jones S.J."/>
            <person name="Marra M.A."/>
            <person name="Douglas C.J."/>
            <person name="Ritland K."/>
            <person name="Bohlmann J."/>
        </authorList>
    </citation>
    <scope>NUCLEOTIDE SEQUENCE</scope>
    <source>
        <tissue evidence="7">Green portion of the leader tissue</tissue>
    </source>
</reference>
<dbReference type="FunFam" id="1.20.58.200:FF:000001">
    <property type="entry name" value="Translin-associated factor X"/>
    <property type="match status" value="1"/>
</dbReference>
<evidence type="ECO:0000256" key="6">
    <source>
        <dbReference type="SAM" id="Coils"/>
    </source>
</evidence>
<dbReference type="SUPFAM" id="SSF74784">
    <property type="entry name" value="Translin"/>
    <property type="match status" value="1"/>
</dbReference>
<protein>
    <recommendedName>
        <fullName evidence="8">Translin-associated protein X</fullName>
    </recommendedName>
</protein>
<dbReference type="InterPro" id="IPR016069">
    <property type="entry name" value="Translin_C"/>
</dbReference>
<dbReference type="Gene3D" id="1.20.58.200">
    <property type="entry name" value="Translin, domain 2"/>
    <property type="match status" value="1"/>
</dbReference>
<evidence type="ECO:0000256" key="3">
    <source>
        <dbReference type="ARBA" id="ARBA00005902"/>
    </source>
</evidence>
<dbReference type="GO" id="GO:0043565">
    <property type="term" value="F:sequence-specific DNA binding"/>
    <property type="evidence" value="ECO:0007669"/>
    <property type="project" value="InterPro"/>
</dbReference>
<keyword evidence="5" id="KW-0539">Nucleus</keyword>
<evidence type="ECO:0000256" key="4">
    <source>
        <dbReference type="ARBA" id="ARBA00022490"/>
    </source>
</evidence>
<dbReference type="CDD" id="cd14820">
    <property type="entry name" value="TRAX"/>
    <property type="match status" value="1"/>
</dbReference>
<sequence>MCTTKMLARSARRLSPMAAKRPLTQLGVPNKRPATSANCSTTTMVAENPFKEEFEKYRDHLNEMNDKRERLVKASRDVTQNSKKVIFQVHRIGKHNQQTVLNQAEKDIEGVTTQHVSRITKELQGSDNDSWKLRRAYSPGMQEYVEAATVLEFCKTGTLLTLADLNNRLTKLSDPSTRPFKINLSDYLLGIGDLTGELMRLAISRVADGEVEVANTICNFVRDLYKDLSLVAPIMDDNYEMNKKMETMLQSLVKIENACYAVRVRGSEYITDAQGEQYRYTLALDEEG</sequence>
<evidence type="ECO:0000313" key="7">
    <source>
        <dbReference type="EMBL" id="ABK23203.1"/>
    </source>
</evidence>
<dbReference type="OMA" id="DTCMETC"/>
<dbReference type="EMBL" id="EF083870">
    <property type="protein sequence ID" value="ABK23203.1"/>
    <property type="molecule type" value="mRNA"/>
</dbReference>
<comment type="subcellular location">
    <subcellularLocation>
        <location evidence="2">Cytoplasm</location>
    </subcellularLocation>
    <subcellularLocation>
        <location evidence="1">Nucleus</location>
    </subcellularLocation>
</comment>
<accession>A9NRE2</accession>
<dbReference type="GO" id="GO:0005737">
    <property type="term" value="C:cytoplasm"/>
    <property type="evidence" value="ECO:0007669"/>
    <property type="project" value="UniProtKB-SubCell"/>
</dbReference>
<dbReference type="InterPro" id="IPR002848">
    <property type="entry name" value="Translin_fam"/>
</dbReference>
<proteinExistence type="evidence at transcript level"/>
<comment type="similarity">
    <text evidence="3">Belongs to the translin family.</text>
</comment>
<dbReference type="PANTHER" id="PTHR10741">
    <property type="entry name" value="TRANSLIN AND TRANSLIN ASSOCIATED PROTEIN X"/>
    <property type="match status" value="1"/>
</dbReference>
<organism evidence="7">
    <name type="scientific">Picea sitchensis</name>
    <name type="common">Sitka spruce</name>
    <name type="synonym">Pinus sitchensis</name>
    <dbReference type="NCBI Taxonomy" id="3332"/>
    <lineage>
        <taxon>Eukaryota</taxon>
        <taxon>Viridiplantae</taxon>
        <taxon>Streptophyta</taxon>
        <taxon>Embryophyta</taxon>
        <taxon>Tracheophyta</taxon>
        <taxon>Spermatophyta</taxon>
        <taxon>Pinopsida</taxon>
        <taxon>Pinidae</taxon>
        <taxon>Conifers I</taxon>
        <taxon>Pinales</taxon>
        <taxon>Pinaceae</taxon>
        <taxon>Picea</taxon>
    </lineage>
</organism>
<feature type="coiled-coil region" evidence="6">
    <location>
        <begin position="54"/>
        <end position="81"/>
    </location>
</feature>
<dbReference type="InterPro" id="IPR036081">
    <property type="entry name" value="Translin_sf"/>
</dbReference>
<dbReference type="GO" id="GO:0005634">
    <property type="term" value="C:nucleus"/>
    <property type="evidence" value="ECO:0007669"/>
    <property type="project" value="UniProtKB-SubCell"/>
</dbReference>
<evidence type="ECO:0000256" key="1">
    <source>
        <dbReference type="ARBA" id="ARBA00004123"/>
    </source>
</evidence>
<dbReference type="InterPro" id="IPR016068">
    <property type="entry name" value="Translin_N"/>
</dbReference>
<dbReference type="Gene3D" id="1.20.58.190">
    <property type="entry name" value="Translin, domain 1"/>
    <property type="match status" value="1"/>
</dbReference>
<evidence type="ECO:0008006" key="8">
    <source>
        <dbReference type="Google" id="ProtNLM"/>
    </source>
</evidence>
<dbReference type="Pfam" id="PF01997">
    <property type="entry name" value="Translin"/>
    <property type="match status" value="1"/>
</dbReference>
<keyword evidence="6" id="KW-0175">Coiled coil</keyword>
<keyword evidence="4" id="KW-0963">Cytoplasm</keyword>
<name>A9NRE2_PICSI</name>
<evidence type="ECO:0000256" key="2">
    <source>
        <dbReference type="ARBA" id="ARBA00004496"/>
    </source>
</evidence>